<reference evidence="1 2" key="1">
    <citation type="journal article" date="2012" name="J. Bacteriol.">
        <title>Genome sequence of proteorhodopsin-containing sea ice bacterium Glaciecola punicea ACAM 611T.</title>
        <authorList>
            <person name="Qin Q.-L."/>
            <person name="Xie B.-B."/>
            <person name="Shu Y.-L."/>
            <person name="Rong J.-C."/>
            <person name="Zhao D.-L."/>
            <person name="Zhang X.-Y."/>
            <person name="Chen X.-L."/>
            <person name="Zhou B.-C."/>
            <person name="Zhanga Y.-Z."/>
        </authorList>
    </citation>
    <scope>NUCLEOTIDE SEQUENCE [LARGE SCALE GENOMIC DNA]</scope>
    <source>
        <strain evidence="1 2">ACAM 611</strain>
    </source>
</reference>
<proteinExistence type="predicted"/>
<dbReference type="Proteomes" id="UP000053586">
    <property type="component" value="Unassembled WGS sequence"/>
</dbReference>
<reference evidence="1 2" key="2">
    <citation type="journal article" date="2017" name="Antonie Van Leeuwenhoek">
        <title>Rhizobium rhizosphaerae sp. nov., a novel species isolated from rice rhizosphere.</title>
        <authorList>
            <person name="Zhao J.J."/>
            <person name="Zhang J."/>
            <person name="Zhang R.J."/>
            <person name="Zhang C.W."/>
            <person name="Yin H.Q."/>
            <person name="Zhang X.X."/>
        </authorList>
    </citation>
    <scope>NUCLEOTIDE SEQUENCE [LARGE SCALE GENOMIC DNA]</scope>
    <source>
        <strain evidence="1 2">ACAM 611</strain>
    </source>
</reference>
<evidence type="ECO:0000313" key="2">
    <source>
        <dbReference type="Proteomes" id="UP000053586"/>
    </source>
</evidence>
<comment type="caution">
    <text evidence="1">The sequence shown here is derived from an EMBL/GenBank/DDBJ whole genome shotgun (WGS) entry which is preliminary data.</text>
</comment>
<gene>
    <name evidence="1" type="ORF">GPUN_2693</name>
</gene>
<dbReference type="EMBL" id="BAET01000033">
    <property type="protein sequence ID" value="GAB56807.1"/>
    <property type="molecule type" value="Genomic_DNA"/>
</dbReference>
<evidence type="ECO:0000313" key="1">
    <source>
        <dbReference type="EMBL" id="GAB56807.1"/>
    </source>
</evidence>
<protein>
    <submittedName>
        <fullName evidence="1">Uncharacterized protein</fullName>
    </submittedName>
</protein>
<accession>H5TFC7</accession>
<dbReference type="AlphaFoldDB" id="H5TFC7"/>
<name>H5TFC7_9ALTE</name>
<keyword evidence="2" id="KW-1185">Reference proteome</keyword>
<organism evidence="1 2">
    <name type="scientific">Glaciecola punicea ACAM 611</name>
    <dbReference type="NCBI Taxonomy" id="1121923"/>
    <lineage>
        <taxon>Bacteria</taxon>
        <taxon>Pseudomonadati</taxon>
        <taxon>Pseudomonadota</taxon>
        <taxon>Gammaproteobacteria</taxon>
        <taxon>Alteromonadales</taxon>
        <taxon>Alteromonadaceae</taxon>
        <taxon>Glaciecola</taxon>
    </lineage>
</organism>
<sequence length="38" mass="4368">MVVYFQWQRIPPQVHLKGSAFAKKHDLVGFARVLVLST</sequence>